<comment type="caution">
    <text evidence="2">The sequence shown here is derived from an EMBL/GenBank/DDBJ whole genome shotgun (WGS) entry which is preliminary data.</text>
</comment>
<feature type="region of interest" description="Disordered" evidence="1">
    <location>
        <begin position="103"/>
        <end position="182"/>
    </location>
</feature>
<protein>
    <submittedName>
        <fullName evidence="2">Uncharacterized protein</fullName>
    </submittedName>
</protein>
<organism evidence="2 3">
    <name type="scientific">Symbiodinium microadriaticum</name>
    <name type="common">Dinoflagellate</name>
    <name type="synonym">Zooxanthella microadriatica</name>
    <dbReference type="NCBI Taxonomy" id="2951"/>
    <lineage>
        <taxon>Eukaryota</taxon>
        <taxon>Sar</taxon>
        <taxon>Alveolata</taxon>
        <taxon>Dinophyceae</taxon>
        <taxon>Suessiales</taxon>
        <taxon>Symbiodiniaceae</taxon>
        <taxon>Symbiodinium</taxon>
    </lineage>
</organism>
<feature type="compositionally biased region" description="Basic residues" evidence="1">
    <location>
        <begin position="146"/>
        <end position="157"/>
    </location>
</feature>
<evidence type="ECO:0000313" key="3">
    <source>
        <dbReference type="Proteomes" id="UP000186817"/>
    </source>
</evidence>
<evidence type="ECO:0000256" key="1">
    <source>
        <dbReference type="SAM" id="MobiDB-lite"/>
    </source>
</evidence>
<name>A0A1Q9D4G5_SYMMI</name>
<dbReference type="AlphaFoldDB" id="A0A1Q9D4G5"/>
<sequence length="182" mass="19980">MFLSEYNCRTDNKPAPLRAQLLGVRAFLSPACQAKSGALVLALVPARSSTSIERGHKGCIDSNLRAAPERESICDDLDAAIIEALGVDVEVAHQNIVAPALRQTRAAARSRGSPRERKMPERGQAARWSPRGSTGRRQRQAAASRGKSKRNRRSNKARKIDESKVNANATRRPPAQRRKHLS</sequence>
<proteinExistence type="predicted"/>
<dbReference type="Proteomes" id="UP000186817">
    <property type="component" value="Unassembled WGS sequence"/>
</dbReference>
<reference evidence="2 3" key="1">
    <citation type="submission" date="2016-02" db="EMBL/GenBank/DDBJ databases">
        <title>Genome analysis of coral dinoflagellate symbionts highlights evolutionary adaptations to a symbiotic lifestyle.</title>
        <authorList>
            <person name="Aranda M."/>
            <person name="Li Y."/>
            <person name="Liew Y.J."/>
            <person name="Baumgarten S."/>
            <person name="Simakov O."/>
            <person name="Wilson M."/>
            <person name="Piel J."/>
            <person name="Ashoor H."/>
            <person name="Bougouffa S."/>
            <person name="Bajic V.B."/>
            <person name="Ryu T."/>
            <person name="Ravasi T."/>
            <person name="Bayer T."/>
            <person name="Micklem G."/>
            <person name="Kim H."/>
            <person name="Bhak J."/>
            <person name="Lajeunesse T.C."/>
            <person name="Voolstra C.R."/>
        </authorList>
    </citation>
    <scope>NUCLEOTIDE SEQUENCE [LARGE SCALE GENOMIC DNA]</scope>
    <source>
        <strain evidence="2 3">CCMP2467</strain>
    </source>
</reference>
<dbReference type="EMBL" id="LSRX01000731">
    <property type="protein sequence ID" value="OLP90016.1"/>
    <property type="molecule type" value="Genomic_DNA"/>
</dbReference>
<evidence type="ECO:0000313" key="2">
    <source>
        <dbReference type="EMBL" id="OLP90016.1"/>
    </source>
</evidence>
<accession>A0A1Q9D4G5</accession>
<keyword evidence="3" id="KW-1185">Reference proteome</keyword>
<gene>
    <name evidence="2" type="ORF">AK812_SmicGene28430</name>
</gene>